<name>G8R0Y3_OWEHD</name>
<proteinExistence type="predicted"/>
<reference evidence="1 2" key="1">
    <citation type="journal article" date="2012" name="Stand. Genomic Sci.">
        <title>Genome sequence of the orange-pigmented seawater bacterium Owenweeksia hongkongensis type strain (UST20020801(T)).</title>
        <authorList>
            <person name="Riedel T."/>
            <person name="Held B."/>
            <person name="Nolan M."/>
            <person name="Lucas S."/>
            <person name="Lapidus A."/>
            <person name="Tice H."/>
            <person name="Del Rio T.G."/>
            <person name="Cheng J.F."/>
            <person name="Han C."/>
            <person name="Tapia R."/>
            <person name="Goodwin L.A."/>
            <person name="Pitluck S."/>
            <person name="Liolios K."/>
            <person name="Mavromatis K."/>
            <person name="Pagani I."/>
            <person name="Ivanova N."/>
            <person name="Mikhailova N."/>
            <person name="Pati A."/>
            <person name="Chen A."/>
            <person name="Palaniappan K."/>
            <person name="Rohde M."/>
            <person name="Tindall B.J."/>
            <person name="Detter J.C."/>
            <person name="Goker M."/>
            <person name="Woyke T."/>
            <person name="Bristow J."/>
            <person name="Eisen J.A."/>
            <person name="Markowitz V."/>
            <person name="Hugenholtz P."/>
            <person name="Klenk H.P."/>
            <person name="Kyrpides N.C."/>
        </authorList>
    </citation>
    <scope>NUCLEOTIDE SEQUENCE</scope>
    <source>
        <strain evidence="2">DSM 17368 / JCM 12287 / NRRL B-23963</strain>
    </source>
</reference>
<organism evidence="1 2">
    <name type="scientific">Owenweeksia hongkongensis (strain DSM 17368 / CIP 108786 / JCM 12287 / NRRL B-23963 / UST20020801)</name>
    <dbReference type="NCBI Taxonomy" id="926562"/>
    <lineage>
        <taxon>Bacteria</taxon>
        <taxon>Pseudomonadati</taxon>
        <taxon>Bacteroidota</taxon>
        <taxon>Flavobacteriia</taxon>
        <taxon>Flavobacteriales</taxon>
        <taxon>Owenweeksiaceae</taxon>
        <taxon>Owenweeksia</taxon>
    </lineage>
</organism>
<dbReference type="KEGG" id="oho:Oweho_0640"/>
<sequence>MKYICTTIINLSVEKTVRLWTDEDHFDEWQDGFESIELLDGEKHAVGSKSKIIIKQGKRKLELIETIISNNLPTEKKALYEHIHMSNTQTTRFERISDSRTRFTSEVEYTKFNGFMPKLMAKLFSGMFQKQSQKWMDQFKEFAEGVQWS</sequence>
<dbReference type="RefSeq" id="WP_014201015.1">
    <property type="nucleotide sequence ID" value="NC_016599.1"/>
</dbReference>
<dbReference type="HOGENOM" id="CLU_146051_0_0_10"/>
<dbReference type="Proteomes" id="UP000005631">
    <property type="component" value="Chromosome"/>
</dbReference>
<keyword evidence="2" id="KW-1185">Reference proteome</keyword>
<dbReference type="OrthoDB" id="411301at2"/>
<evidence type="ECO:0000313" key="1">
    <source>
        <dbReference type="EMBL" id="AEV31654.1"/>
    </source>
</evidence>
<gene>
    <name evidence="1" type="ordered locus">Oweho_0640</name>
</gene>
<accession>G8R0Y3</accession>
<dbReference type="EMBL" id="CP003156">
    <property type="protein sequence ID" value="AEV31654.1"/>
    <property type="molecule type" value="Genomic_DNA"/>
</dbReference>
<dbReference type="InterPro" id="IPR023393">
    <property type="entry name" value="START-like_dom_sf"/>
</dbReference>
<dbReference type="CDD" id="cd07812">
    <property type="entry name" value="SRPBCC"/>
    <property type="match status" value="1"/>
</dbReference>
<protein>
    <submittedName>
        <fullName evidence="1">Polyketide cyclase / dehydrase and lipid transport</fullName>
    </submittedName>
</protein>
<dbReference type="STRING" id="926562.Oweho_0640"/>
<evidence type="ECO:0000313" key="2">
    <source>
        <dbReference type="Proteomes" id="UP000005631"/>
    </source>
</evidence>
<dbReference type="Gene3D" id="3.30.530.20">
    <property type="match status" value="1"/>
</dbReference>
<dbReference type="AlphaFoldDB" id="G8R0Y3"/>
<dbReference type="eggNOG" id="COG3427">
    <property type="taxonomic scope" value="Bacteria"/>
</dbReference>
<dbReference type="SUPFAM" id="SSF55961">
    <property type="entry name" value="Bet v1-like"/>
    <property type="match status" value="1"/>
</dbReference>